<dbReference type="EMBL" id="JAALLZ010000006">
    <property type="protein sequence ID" value="NGU31136.1"/>
    <property type="molecule type" value="Genomic_DNA"/>
</dbReference>
<proteinExistence type="predicted"/>
<evidence type="ECO:0000313" key="1">
    <source>
        <dbReference type="EMBL" id="NGU31136.1"/>
    </source>
</evidence>
<dbReference type="Proteomes" id="UP000481454">
    <property type="component" value="Unassembled WGS sequence"/>
</dbReference>
<evidence type="ECO:0000313" key="2">
    <source>
        <dbReference type="Proteomes" id="UP000481454"/>
    </source>
</evidence>
<reference evidence="1 2" key="1">
    <citation type="submission" date="2020-02" db="EMBL/GenBank/DDBJ databases">
        <title>Genomic Insights into the Phylogeny and Genetic Plasticity of the Human and Animal Enteric Pathogen Clostridium perfringens.</title>
        <authorList>
            <person name="Feng Y."/>
            <person name="Hu Y."/>
        </authorList>
    </citation>
    <scope>NUCLEOTIDE SEQUENCE [LARGE SCALE GENOMIC DNA]</scope>
    <source>
        <strain evidence="1 2">CP-40</strain>
    </source>
</reference>
<dbReference type="RefSeq" id="WP_164801066.1">
    <property type="nucleotide sequence ID" value="NZ_JAALLZ010000006.1"/>
</dbReference>
<accession>A0AAP6WRE2</accession>
<name>A0AAP6WRE2_CLOPF</name>
<comment type="caution">
    <text evidence="1">The sequence shown here is derived from an EMBL/GenBank/DDBJ whole genome shotgun (WGS) entry which is preliminary data.</text>
</comment>
<gene>
    <name evidence="1" type="ORF">G6Z34_13675</name>
</gene>
<protein>
    <submittedName>
        <fullName evidence="1">Uncharacterized protein</fullName>
    </submittedName>
</protein>
<sequence>MVRIINNEIKELRGLFPHELNKNKLKNYLYLHSDNIKEGFINETLVWYKNNAYNREIFKEDKYEREGIITKVKLKGREFEKEIIHKIKTGIIKDWHELTLVL</sequence>
<dbReference type="AlphaFoldDB" id="A0AAP6WRE2"/>
<organism evidence="1 2">
    <name type="scientific">Clostridium perfringens</name>
    <dbReference type="NCBI Taxonomy" id="1502"/>
    <lineage>
        <taxon>Bacteria</taxon>
        <taxon>Bacillati</taxon>
        <taxon>Bacillota</taxon>
        <taxon>Clostridia</taxon>
        <taxon>Eubacteriales</taxon>
        <taxon>Clostridiaceae</taxon>
        <taxon>Clostridium</taxon>
    </lineage>
</organism>